<accession>X1N010</accession>
<name>X1N010_9ZZZZ</name>
<dbReference type="Pfam" id="PF00724">
    <property type="entry name" value="Oxidored_FMN"/>
    <property type="match status" value="1"/>
</dbReference>
<dbReference type="InterPro" id="IPR051799">
    <property type="entry name" value="NADH_flavin_oxidoreductase"/>
</dbReference>
<dbReference type="AlphaFoldDB" id="X1N010"/>
<evidence type="ECO:0000259" key="3">
    <source>
        <dbReference type="Pfam" id="PF00724"/>
    </source>
</evidence>
<proteinExistence type="predicted"/>
<sequence length="266" mass="29189">MSAPHTDCFAKDNIYDEREIYYQVEKAKGGAAMLCSGVQVVDPRQAAVMPPTFVPNIDDRIIPWYKKISDAVHEHGAKFVAELGHEGGLWSTRLHDDAFPPLAASPIPSDVHKEVPIELDREEIEKIAKLFGEAAARVKAGGCDGIVVLASHGELLMSFYSPLFNTRTDEFSGPMENRLRPLFMVIDEIRKNVGRDLALGIRISGDEFMEGGVTIDDAKEIAILLDRSAQVDWIDVSHGNNGNYLSEGMHSAPMYVPLGAFVPLAA</sequence>
<dbReference type="SUPFAM" id="SSF51395">
    <property type="entry name" value="FMN-linked oxidoreductases"/>
    <property type="match status" value="1"/>
</dbReference>
<dbReference type="PANTHER" id="PTHR43656">
    <property type="entry name" value="BINDING OXIDOREDUCTASE, PUTATIVE (AFU_ORTHOLOGUE AFUA_2G08260)-RELATED"/>
    <property type="match status" value="1"/>
</dbReference>
<evidence type="ECO:0000256" key="1">
    <source>
        <dbReference type="ARBA" id="ARBA00022630"/>
    </source>
</evidence>
<dbReference type="InterPro" id="IPR013785">
    <property type="entry name" value="Aldolase_TIM"/>
</dbReference>
<dbReference type="Gene3D" id="3.20.20.70">
    <property type="entry name" value="Aldolase class I"/>
    <property type="match status" value="1"/>
</dbReference>
<organism evidence="4">
    <name type="scientific">marine sediment metagenome</name>
    <dbReference type="NCBI Taxonomy" id="412755"/>
    <lineage>
        <taxon>unclassified sequences</taxon>
        <taxon>metagenomes</taxon>
        <taxon>ecological metagenomes</taxon>
    </lineage>
</organism>
<dbReference type="GO" id="GO:0016491">
    <property type="term" value="F:oxidoreductase activity"/>
    <property type="evidence" value="ECO:0007669"/>
    <property type="project" value="UniProtKB-KW"/>
</dbReference>
<gene>
    <name evidence="4" type="ORF">S06H3_33203</name>
</gene>
<keyword evidence="1" id="KW-0285">Flavoprotein</keyword>
<keyword evidence="2" id="KW-0560">Oxidoreductase</keyword>
<comment type="caution">
    <text evidence="4">The sequence shown here is derived from an EMBL/GenBank/DDBJ whole genome shotgun (WGS) entry which is preliminary data.</text>
</comment>
<reference evidence="4" key="1">
    <citation type="journal article" date="2014" name="Front. Microbiol.">
        <title>High frequency of phylogenetically diverse reductive dehalogenase-homologous genes in deep subseafloor sedimentary metagenomes.</title>
        <authorList>
            <person name="Kawai M."/>
            <person name="Futagami T."/>
            <person name="Toyoda A."/>
            <person name="Takaki Y."/>
            <person name="Nishi S."/>
            <person name="Hori S."/>
            <person name="Arai W."/>
            <person name="Tsubouchi T."/>
            <person name="Morono Y."/>
            <person name="Uchiyama I."/>
            <person name="Ito T."/>
            <person name="Fujiyama A."/>
            <person name="Inagaki F."/>
            <person name="Takami H."/>
        </authorList>
    </citation>
    <scope>NUCLEOTIDE SEQUENCE</scope>
    <source>
        <strain evidence="4">Expedition CK06-06</strain>
    </source>
</reference>
<evidence type="ECO:0000256" key="2">
    <source>
        <dbReference type="ARBA" id="ARBA00023002"/>
    </source>
</evidence>
<dbReference type="PANTHER" id="PTHR43656:SF2">
    <property type="entry name" value="BINDING OXIDOREDUCTASE, PUTATIVE (AFU_ORTHOLOGUE AFUA_2G08260)-RELATED"/>
    <property type="match status" value="1"/>
</dbReference>
<dbReference type="EMBL" id="BARV01019798">
    <property type="protein sequence ID" value="GAI20215.1"/>
    <property type="molecule type" value="Genomic_DNA"/>
</dbReference>
<evidence type="ECO:0000313" key="4">
    <source>
        <dbReference type="EMBL" id="GAI20215.1"/>
    </source>
</evidence>
<protein>
    <recommendedName>
        <fullName evidence="3">NADH:flavin oxidoreductase/NADH oxidase N-terminal domain-containing protein</fullName>
    </recommendedName>
</protein>
<dbReference type="GO" id="GO:0010181">
    <property type="term" value="F:FMN binding"/>
    <property type="evidence" value="ECO:0007669"/>
    <property type="project" value="InterPro"/>
</dbReference>
<feature type="non-terminal residue" evidence="4">
    <location>
        <position position="266"/>
    </location>
</feature>
<dbReference type="InterPro" id="IPR001155">
    <property type="entry name" value="OxRdtase_FMN_N"/>
</dbReference>
<feature type="domain" description="NADH:flavin oxidoreductase/NADH oxidase N-terminal" evidence="3">
    <location>
        <begin position="4"/>
        <end position="238"/>
    </location>
</feature>